<feature type="transmembrane region" description="Helical" evidence="5">
    <location>
        <begin position="62"/>
        <end position="80"/>
    </location>
</feature>
<evidence type="ECO:0000313" key="7">
    <source>
        <dbReference type="Proteomes" id="UP000466442"/>
    </source>
</evidence>
<dbReference type="PANTHER" id="PTHR10924">
    <property type="entry name" value="MAJOR FACILITATOR SUPERFAMILY PROTEIN-RELATED"/>
    <property type="match status" value="1"/>
</dbReference>
<name>A0A8S9WK90_APOLU</name>
<dbReference type="InterPro" id="IPR036259">
    <property type="entry name" value="MFS_trans_sf"/>
</dbReference>
<dbReference type="GO" id="GO:0020037">
    <property type="term" value="F:heme binding"/>
    <property type="evidence" value="ECO:0007669"/>
    <property type="project" value="TreeGrafter"/>
</dbReference>
<comment type="subcellular location">
    <subcellularLocation>
        <location evidence="1">Membrane</location>
        <topology evidence="1">Multi-pass membrane protein</topology>
    </subcellularLocation>
</comment>
<evidence type="ECO:0000256" key="1">
    <source>
        <dbReference type="ARBA" id="ARBA00004141"/>
    </source>
</evidence>
<evidence type="ECO:0000256" key="5">
    <source>
        <dbReference type="SAM" id="Phobius"/>
    </source>
</evidence>
<evidence type="ECO:0000256" key="3">
    <source>
        <dbReference type="ARBA" id="ARBA00022989"/>
    </source>
</evidence>
<keyword evidence="4 5" id="KW-0472">Membrane</keyword>
<dbReference type="GO" id="GO:0016020">
    <property type="term" value="C:membrane"/>
    <property type="evidence" value="ECO:0007669"/>
    <property type="project" value="UniProtKB-SubCell"/>
</dbReference>
<evidence type="ECO:0000256" key="4">
    <source>
        <dbReference type="ARBA" id="ARBA00023136"/>
    </source>
</evidence>
<gene>
    <name evidence="6" type="ORF">GE061_008557</name>
</gene>
<protein>
    <recommendedName>
        <fullName evidence="8">Major facilitator superfamily (MFS) profile domain-containing protein</fullName>
    </recommendedName>
</protein>
<dbReference type="EMBL" id="WIXP02000017">
    <property type="protein sequence ID" value="KAF6197592.1"/>
    <property type="molecule type" value="Genomic_DNA"/>
</dbReference>
<dbReference type="PANTHER" id="PTHR10924:SF4">
    <property type="entry name" value="GH15861P"/>
    <property type="match status" value="1"/>
</dbReference>
<dbReference type="Gene3D" id="1.20.1250.20">
    <property type="entry name" value="MFS general substrate transporter like domains"/>
    <property type="match status" value="1"/>
</dbReference>
<comment type="caution">
    <text evidence="6">The sequence shown here is derived from an EMBL/GenBank/DDBJ whole genome shotgun (WGS) entry which is preliminary data.</text>
</comment>
<dbReference type="OrthoDB" id="422206at2759"/>
<dbReference type="InterPro" id="IPR011701">
    <property type="entry name" value="MFS"/>
</dbReference>
<organism evidence="6 7">
    <name type="scientific">Apolygus lucorum</name>
    <name type="common">Small green plant bug</name>
    <name type="synonym">Lygocoris lucorum</name>
    <dbReference type="NCBI Taxonomy" id="248454"/>
    <lineage>
        <taxon>Eukaryota</taxon>
        <taxon>Metazoa</taxon>
        <taxon>Ecdysozoa</taxon>
        <taxon>Arthropoda</taxon>
        <taxon>Hexapoda</taxon>
        <taxon>Insecta</taxon>
        <taxon>Pterygota</taxon>
        <taxon>Neoptera</taxon>
        <taxon>Paraneoptera</taxon>
        <taxon>Hemiptera</taxon>
        <taxon>Heteroptera</taxon>
        <taxon>Panheteroptera</taxon>
        <taxon>Cimicomorpha</taxon>
        <taxon>Miridae</taxon>
        <taxon>Mirini</taxon>
        <taxon>Apolygus</taxon>
    </lineage>
</organism>
<feature type="transmembrane region" description="Helical" evidence="5">
    <location>
        <begin position="110"/>
        <end position="131"/>
    </location>
</feature>
<dbReference type="GO" id="GO:0015232">
    <property type="term" value="F:heme transmembrane transporter activity"/>
    <property type="evidence" value="ECO:0007669"/>
    <property type="project" value="TreeGrafter"/>
</dbReference>
<dbReference type="Proteomes" id="UP000466442">
    <property type="component" value="Unassembled WGS sequence"/>
</dbReference>
<keyword evidence="7" id="KW-1185">Reference proteome</keyword>
<evidence type="ECO:0000313" key="6">
    <source>
        <dbReference type="EMBL" id="KAF6197592.1"/>
    </source>
</evidence>
<sequence>MDYHNVPASQEIQVFKRRWLMLCLFVMYSMSNAFQWIQYSIIENIITKYYGVSPTWVEWTSMVYMISYMILIVPGSWALDKFGLKKCVVAGALGTCLGAWIKVFSTNQSAFLVTFAGQTVVAISQVFVLSVPARLAAVWFGTNEVSSACSIGVFGNQHTSAV</sequence>
<proteinExistence type="predicted"/>
<keyword evidence="2 5" id="KW-0812">Transmembrane</keyword>
<feature type="transmembrane region" description="Helical" evidence="5">
    <location>
        <begin position="19"/>
        <end position="42"/>
    </location>
</feature>
<keyword evidence="3 5" id="KW-1133">Transmembrane helix</keyword>
<dbReference type="GO" id="GO:0097037">
    <property type="term" value="P:heme export"/>
    <property type="evidence" value="ECO:0007669"/>
    <property type="project" value="TreeGrafter"/>
</dbReference>
<reference evidence="6" key="1">
    <citation type="journal article" date="2021" name="Mol. Ecol. Resour.">
        <title>Apolygus lucorum genome provides insights into omnivorousness and mesophyll feeding.</title>
        <authorList>
            <person name="Liu Y."/>
            <person name="Liu H."/>
            <person name="Wang H."/>
            <person name="Huang T."/>
            <person name="Liu B."/>
            <person name="Yang B."/>
            <person name="Yin L."/>
            <person name="Li B."/>
            <person name="Zhang Y."/>
            <person name="Zhang S."/>
            <person name="Jiang F."/>
            <person name="Zhang X."/>
            <person name="Ren Y."/>
            <person name="Wang B."/>
            <person name="Wang S."/>
            <person name="Lu Y."/>
            <person name="Wu K."/>
            <person name="Fan W."/>
            <person name="Wang G."/>
        </authorList>
    </citation>
    <scope>NUCLEOTIDE SEQUENCE</scope>
    <source>
        <strain evidence="6">12Hb</strain>
    </source>
</reference>
<dbReference type="InterPro" id="IPR049680">
    <property type="entry name" value="FLVCR1-2_SLC49-like"/>
</dbReference>
<dbReference type="Pfam" id="PF07690">
    <property type="entry name" value="MFS_1"/>
    <property type="match status" value="1"/>
</dbReference>
<accession>A0A8S9WK90</accession>
<evidence type="ECO:0008006" key="8">
    <source>
        <dbReference type="Google" id="ProtNLM"/>
    </source>
</evidence>
<dbReference type="AlphaFoldDB" id="A0A8S9WK90"/>
<dbReference type="SUPFAM" id="SSF103473">
    <property type="entry name" value="MFS general substrate transporter"/>
    <property type="match status" value="1"/>
</dbReference>
<evidence type="ECO:0000256" key="2">
    <source>
        <dbReference type="ARBA" id="ARBA00022692"/>
    </source>
</evidence>